<feature type="compositionally biased region" description="Acidic residues" evidence="2">
    <location>
        <begin position="559"/>
        <end position="570"/>
    </location>
</feature>
<evidence type="ECO:0000313" key="3">
    <source>
        <dbReference type="EMBL" id="CAK0857183.1"/>
    </source>
</evidence>
<evidence type="ECO:0000313" key="4">
    <source>
        <dbReference type="Proteomes" id="UP001189429"/>
    </source>
</evidence>
<evidence type="ECO:0000256" key="2">
    <source>
        <dbReference type="SAM" id="MobiDB-lite"/>
    </source>
</evidence>
<reference evidence="3" key="1">
    <citation type="submission" date="2023-10" db="EMBL/GenBank/DDBJ databases">
        <authorList>
            <person name="Chen Y."/>
            <person name="Shah S."/>
            <person name="Dougan E. K."/>
            <person name="Thang M."/>
            <person name="Chan C."/>
        </authorList>
    </citation>
    <scope>NUCLEOTIDE SEQUENCE [LARGE SCALE GENOMIC DNA]</scope>
</reference>
<feature type="region of interest" description="Disordered" evidence="2">
    <location>
        <begin position="60"/>
        <end position="153"/>
    </location>
</feature>
<accession>A0ABN9UD92</accession>
<proteinExistence type="predicted"/>
<feature type="region of interest" description="Disordered" evidence="2">
    <location>
        <begin position="1"/>
        <end position="21"/>
    </location>
</feature>
<dbReference type="EMBL" id="CAUYUJ010015706">
    <property type="protein sequence ID" value="CAK0857183.1"/>
    <property type="molecule type" value="Genomic_DNA"/>
</dbReference>
<evidence type="ECO:0000256" key="1">
    <source>
        <dbReference type="SAM" id="Coils"/>
    </source>
</evidence>
<feature type="non-terminal residue" evidence="3">
    <location>
        <position position="1"/>
    </location>
</feature>
<name>A0ABN9UD92_9DINO</name>
<protein>
    <submittedName>
        <fullName evidence="3">Uncharacterized protein</fullName>
    </submittedName>
</protein>
<dbReference type="Proteomes" id="UP001189429">
    <property type="component" value="Unassembled WGS sequence"/>
</dbReference>
<sequence length="998" mass="107961">ALLCHAPPVAPKGGAPLQHGETHPCCRQPARYHEKSSCILRLHSPRLWLQRQLRAAPEQLDGTLGGRAGRQRDTSTSLLLRKSEAVEPVSAPARNQQQQDDSEQPGHQVGALGAGGGSAPGNQHHVKAERDGGPARSGLGWLQQRRPEKPRRARLALHSPRQGEGVLDQMLDRYSDEVYPATPTMWQATTGIPEDWCIYDMSTHLSPASRAPVTGADALIPPRDATPMVAEDSWERLSDVTLNEVLEAEALTEQEIQQLNEGQFKFDPASARWRSMGLKLFGCVRTCEDMRLLCGMPPRMLQGAGPETIDRATCPRPPWAQWSSGNPTSWCTFCRRCGLRLCLRPKTVEEKAAAQVKKQVKAKAKELRDQTKAVTAAVMAQHERDLMELTSADGDPRTPTPPPKPPPKKTPKARSAATENLDEVPGNLYVPTDAGYILYKAPPPDAPVSKKYSLQVRGADVRPMTQSEMMRALSDMKVCLETQQRSNELTWQGVSNLIRENRAMAERAASGSSGSTAPRMNPEDLAQLAQMMVSIQSGGGAAPEVPLTGLPERSFPEADPPDDESDEDVPETLPRGPAAQAPAAASTTVSLGPELQREIYKLHAPPEDFDGFSGEVDDFQDARLLDELKQWSAMRGAPNYPALFQRKFNGLHVDLALTLLGQPSCWRLRCPRLVADALALIKVCKFLKASPEQRLTIWNLDPASVTLVTASDAGGPGSARRGGAQGAWILMAADSVMRDNRRARVGVLAWRSLRIKRAVSSTVAAETLALSGATGEAQWIQVLWRDAVFGDVPRPAWFDNQRPFAVMLASDCQLGEAASGLSVVDAKSVFDVLSRNSAGSRADRRNAVELAVIRDSLASVGSRMRWVPRARMPSDPLAKVDPSSGNHALRDLLSKGTLVLVDEHGRLGERSLNASLKSRSRGASRKMLDAAGSGAPGLEGPVWISLGGDGGTLEDPKVVGLARGKAGYGRAEEGGEDLGRAYGSGDADSFEPARIWPA</sequence>
<feature type="compositionally biased region" description="Basic and acidic residues" evidence="2">
    <location>
        <begin position="970"/>
        <end position="979"/>
    </location>
</feature>
<organism evidence="3 4">
    <name type="scientific">Prorocentrum cordatum</name>
    <dbReference type="NCBI Taxonomy" id="2364126"/>
    <lineage>
        <taxon>Eukaryota</taxon>
        <taxon>Sar</taxon>
        <taxon>Alveolata</taxon>
        <taxon>Dinophyceae</taxon>
        <taxon>Prorocentrales</taxon>
        <taxon>Prorocentraceae</taxon>
        <taxon>Prorocentrum</taxon>
    </lineage>
</organism>
<feature type="region of interest" description="Disordered" evidence="2">
    <location>
        <begin position="966"/>
        <end position="998"/>
    </location>
</feature>
<feature type="region of interest" description="Disordered" evidence="2">
    <location>
        <begin position="538"/>
        <end position="588"/>
    </location>
</feature>
<keyword evidence="4" id="KW-1185">Reference proteome</keyword>
<keyword evidence="1" id="KW-0175">Coiled coil</keyword>
<feature type="coiled-coil region" evidence="1">
    <location>
        <begin position="350"/>
        <end position="377"/>
    </location>
</feature>
<feature type="non-terminal residue" evidence="3">
    <location>
        <position position="998"/>
    </location>
</feature>
<gene>
    <name evidence="3" type="ORF">PCOR1329_LOCUS47361</name>
</gene>
<comment type="caution">
    <text evidence="3">The sequence shown here is derived from an EMBL/GenBank/DDBJ whole genome shotgun (WGS) entry which is preliminary data.</text>
</comment>
<feature type="region of interest" description="Disordered" evidence="2">
    <location>
        <begin position="389"/>
        <end position="420"/>
    </location>
</feature>